<dbReference type="InterPro" id="IPR001841">
    <property type="entry name" value="Znf_RING"/>
</dbReference>
<evidence type="ECO:0000313" key="3">
    <source>
        <dbReference type="EMBL" id="KAG9070156.1"/>
    </source>
</evidence>
<dbReference type="EMBL" id="JAHRHY010000004">
    <property type="protein sequence ID" value="KAG9070156.1"/>
    <property type="molecule type" value="Genomic_DNA"/>
</dbReference>
<dbReference type="InterPro" id="IPR051826">
    <property type="entry name" value="E3_ubiquitin-ligase_domain"/>
</dbReference>
<dbReference type="Pfam" id="PF17123">
    <property type="entry name" value="zf-RING_11"/>
    <property type="match status" value="1"/>
</dbReference>
<accession>A0A9P7Y2L9</accession>
<dbReference type="SUPFAM" id="SSF57850">
    <property type="entry name" value="RING/U-box"/>
    <property type="match status" value="1"/>
</dbReference>
<keyword evidence="4" id="KW-1185">Reference proteome</keyword>
<dbReference type="PANTHER" id="PTHR22765:SF434">
    <property type="entry name" value="GB|AAD18119.1-RELATED"/>
    <property type="match status" value="1"/>
</dbReference>
<proteinExistence type="predicted"/>
<dbReference type="GO" id="GO:0006511">
    <property type="term" value="P:ubiquitin-dependent protein catabolic process"/>
    <property type="evidence" value="ECO:0007669"/>
    <property type="project" value="TreeGrafter"/>
</dbReference>
<evidence type="ECO:0000313" key="4">
    <source>
        <dbReference type="Proteomes" id="UP000707451"/>
    </source>
</evidence>
<dbReference type="AlphaFoldDB" id="A0A9P7Y2L9"/>
<dbReference type="OrthoDB" id="8062037at2759"/>
<name>A0A9P7Y2L9_9FUNG</name>
<gene>
    <name evidence="3" type="ORF">KI688_009488</name>
</gene>
<feature type="region of interest" description="Disordered" evidence="1">
    <location>
        <begin position="99"/>
        <end position="121"/>
    </location>
</feature>
<organism evidence="3 4">
    <name type="scientific">Linnemannia hyalina</name>
    <dbReference type="NCBI Taxonomy" id="64524"/>
    <lineage>
        <taxon>Eukaryota</taxon>
        <taxon>Fungi</taxon>
        <taxon>Fungi incertae sedis</taxon>
        <taxon>Mucoromycota</taxon>
        <taxon>Mortierellomycotina</taxon>
        <taxon>Mortierellomycetes</taxon>
        <taxon>Mortierellales</taxon>
        <taxon>Mortierellaceae</taxon>
        <taxon>Linnemannia</taxon>
    </lineage>
</organism>
<dbReference type="InterPro" id="IPR013083">
    <property type="entry name" value="Znf_RING/FYVE/PHD"/>
</dbReference>
<dbReference type="PANTHER" id="PTHR22765">
    <property type="entry name" value="RING FINGER AND PROTEASE ASSOCIATED DOMAIN-CONTAINING"/>
    <property type="match status" value="1"/>
</dbReference>
<comment type="caution">
    <text evidence="3">The sequence shown here is derived from an EMBL/GenBank/DDBJ whole genome shotgun (WGS) entry which is preliminary data.</text>
</comment>
<feature type="domain" description="RING-type" evidence="2">
    <location>
        <begin position="222"/>
        <end position="249"/>
    </location>
</feature>
<evidence type="ECO:0000256" key="1">
    <source>
        <dbReference type="SAM" id="MobiDB-lite"/>
    </source>
</evidence>
<sequence>MDTTPALSTIMARTVIVGTAFASATYVIAEPTITHVPTPNFANYTRYRIEREKIQVLNQETINKSFPIRVYPSQQRIFLDKDDQPIATTTLLDHGSFTSKSSLGQSANKPTATSRQESFQQRLQQDINNEDEKFMIQFPPQHSFMGLGLVGRLWSRDSSRCNSTCNSPHLIQASQMPTSTTAMMQKTPVLLSTSFAIPIIPEQASSETLPEPTVPSISEDICSICLGEYVPDDQLRVLPCSHEYHAECIGKNTIHYFQGVFTLRTILPE</sequence>
<dbReference type="Gene3D" id="3.30.40.10">
    <property type="entry name" value="Zinc/RING finger domain, C3HC4 (zinc finger)"/>
    <property type="match status" value="1"/>
</dbReference>
<evidence type="ECO:0000259" key="2">
    <source>
        <dbReference type="Pfam" id="PF17123"/>
    </source>
</evidence>
<dbReference type="GO" id="GO:0061630">
    <property type="term" value="F:ubiquitin protein ligase activity"/>
    <property type="evidence" value="ECO:0007669"/>
    <property type="project" value="TreeGrafter"/>
</dbReference>
<dbReference type="Proteomes" id="UP000707451">
    <property type="component" value="Unassembled WGS sequence"/>
</dbReference>
<reference evidence="3" key="1">
    <citation type="submission" date="2021-06" db="EMBL/GenBank/DDBJ databases">
        <title>Genome Sequence of Mortierella hyaline Strain SCG-10, a Cold-Adapted, Nitrate-Reducing Fungus Isolated from Soil in Minnesota, USA.</title>
        <authorList>
            <person name="Aldossari N."/>
        </authorList>
    </citation>
    <scope>NUCLEOTIDE SEQUENCE</scope>
    <source>
        <strain evidence="3">SCG-10</strain>
    </source>
</reference>
<protein>
    <recommendedName>
        <fullName evidence="2">RING-type domain-containing protein</fullName>
    </recommendedName>
</protein>